<evidence type="ECO:0000313" key="1">
    <source>
        <dbReference type="EMBL" id="MFC7233946.1"/>
    </source>
</evidence>
<dbReference type="AlphaFoldDB" id="A0ABD5ZKJ0"/>
<dbReference type="Proteomes" id="UP001596398">
    <property type="component" value="Unassembled WGS sequence"/>
</dbReference>
<dbReference type="GeneID" id="79265608"/>
<dbReference type="InterPro" id="IPR036610">
    <property type="entry name" value="PEBP-like_sf"/>
</dbReference>
<dbReference type="PROSITE" id="PS51318">
    <property type="entry name" value="TAT"/>
    <property type="match status" value="1"/>
</dbReference>
<dbReference type="PROSITE" id="PS51257">
    <property type="entry name" value="PROKAR_LIPOPROTEIN"/>
    <property type="match status" value="1"/>
</dbReference>
<gene>
    <name evidence="1" type="ORF">ACFQJ4_01315</name>
</gene>
<protein>
    <submittedName>
        <fullName evidence="1">YbhB/YbcL family Raf kinase inhibitor-like protein</fullName>
    </submittedName>
</protein>
<reference evidence="1 2" key="1">
    <citation type="journal article" date="2019" name="Int. J. Syst. Evol. Microbiol.">
        <title>The Global Catalogue of Microorganisms (GCM) 10K type strain sequencing project: providing services to taxonomists for standard genome sequencing and annotation.</title>
        <authorList>
            <consortium name="The Broad Institute Genomics Platform"/>
            <consortium name="The Broad Institute Genome Sequencing Center for Infectious Disease"/>
            <person name="Wu L."/>
            <person name="Ma J."/>
        </authorList>
    </citation>
    <scope>NUCLEOTIDE SEQUENCE [LARGE SCALE GENOMIC DNA]</scope>
    <source>
        <strain evidence="1 2">DT85</strain>
    </source>
</reference>
<dbReference type="Gene3D" id="3.90.280.10">
    <property type="entry name" value="PEBP-like"/>
    <property type="match status" value="1"/>
</dbReference>
<dbReference type="Pfam" id="PF01161">
    <property type="entry name" value="PBP"/>
    <property type="match status" value="1"/>
</dbReference>
<dbReference type="RefSeq" id="WP_276234937.1">
    <property type="nucleotide sequence ID" value="NZ_CP119802.1"/>
</dbReference>
<keyword evidence="2" id="KW-1185">Reference proteome</keyword>
<dbReference type="EMBL" id="JBHTAP010000001">
    <property type="protein sequence ID" value="MFC7233946.1"/>
    <property type="molecule type" value="Genomic_DNA"/>
</dbReference>
<comment type="caution">
    <text evidence="1">The sequence shown here is derived from an EMBL/GenBank/DDBJ whole genome shotgun (WGS) entry which is preliminary data.</text>
</comment>
<dbReference type="InterPro" id="IPR008914">
    <property type="entry name" value="PEBP"/>
</dbReference>
<dbReference type="NCBIfam" id="TIGR00481">
    <property type="entry name" value="YbhB/YbcL family Raf kinase inhibitor-like protein"/>
    <property type="match status" value="1"/>
</dbReference>
<proteinExistence type="predicted"/>
<dbReference type="InterPro" id="IPR006311">
    <property type="entry name" value="TAT_signal"/>
</dbReference>
<evidence type="ECO:0000313" key="2">
    <source>
        <dbReference type="Proteomes" id="UP001596398"/>
    </source>
</evidence>
<organism evidence="1 2">
    <name type="scientific">Halosegnis marinus</name>
    <dbReference type="NCBI Taxonomy" id="3034023"/>
    <lineage>
        <taxon>Archaea</taxon>
        <taxon>Methanobacteriati</taxon>
        <taxon>Methanobacteriota</taxon>
        <taxon>Stenosarchaea group</taxon>
        <taxon>Halobacteria</taxon>
        <taxon>Halobacteriales</taxon>
        <taxon>Natronomonadaceae</taxon>
        <taxon>Halosegnis</taxon>
    </lineage>
</organism>
<dbReference type="GO" id="GO:0004860">
    <property type="term" value="F:protein kinase inhibitor activity"/>
    <property type="evidence" value="ECO:0007669"/>
    <property type="project" value="UniProtKB-KW"/>
</dbReference>
<accession>A0ABD5ZKJ0</accession>
<name>A0ABD5ZKJ0_9EURY</name>
<dbReference type="CDD" id="cd00865">
    <property type="entry name" value="PEBP_bact_arch"/>
    <property type="match status" value="1"/>
</dbReference>
<sequence length="193" mass="20179">MVGRRRLLATAGAALAGGLAGCTDTEGSPTPAALRYSVPAFADGTVPARHTCDGEGVSPRVVVDAVPPPTESLALICTFPDDVASQVTLWTMWNLPPDTAEIPADVPAAPTVESLGDARQGTNARGDVGYLPICPPPGEPYDHWLTLYACRREIALDPGASRDALAEELETATLASRRVVASYTREPTPSEDA</sequence>
<dbReference type="InterPro" id="IPR005247">
    <property type="entry name" value="YbhB_YbcL/LppC-like"/>
</dbReference>
<keyword evidence="1" id="KW-0649">Protein kinase inhibitor</keyword>
<dbReference type="SUPFAM" id="SSF49777">
    <property type="entry name" value="PEBP-like"/>
    <property type="match status" value="1"/>
</dbReference>